<dbReference type="InterPro" id="IPR007450">
    <property type="entry name" value="BamE_dom"/>
</dbReference>
<keyword evidence="1" id="KW-0732">Signal</keyword>
<organism evidence="4 5">
    <name type="scientific">Roseicyclus elongatus DSM 19469</name>
    <dbReference type="NCBI Taxonomy" id="1294273"/>
    <lineage>
        <taxon>Bacteria</taxon>
        <taxon>Pseudomonadati</taxon>
        <taxon>Pseudomonadota</taxon>
        <taxon>Alphaproteobacteria</taxon>
        <taxon>Rhodobacterales</taxon>
        <taxon>Roseobacteraceae</taxon>
        <taxon>Roseicyclus</taxon>
    </lineage>
</organism>
<dbReference type="RefSeq" id="WP_025312611.1">
    <property type="nucleotide sequence ID" value="NZ_CP004372.1"/>
</dbReference>
<dbReference type="eggNOG" id="COG2913">
    <property type="taxonomic scope" value="Bacteria"/>
</dbReference>
<dbReference type="EMBL" id="CP004372">
    <property type="protein sequence ID" value="AHM04875.1"/>
    <property type="molecule type" value="Genomic_DNA"/>
</dbReference>
<proteinExistence type="predicted"/>
<accession>W8SQQ9</accession>
<keyword evidence="5" id="KW-1185">Reference proteome</keyword>
<evidence type="ECO:0000313" key="4">
    <source>
        <dbReference type="EMBL" id="AHM04875.1"/>
    </source>
</evidence>
<sequence>MGNHVLLPRLGRAAHRLILAAILGLGLVACAATYDNHGYVPPEGDLAEISLGDTRDEVAERVGRPATAGVMRDEAWFYTAYRIRNFTYRAPEVVEREIVAISFDQGGRVQNIERFGLEDGQVVQLSRRVTESTVQNLGFFQQLLSNFGRINLGEVL</sequence>
<feature type="domain" description="Outer membrane protein assembly factor BamE" evidence="3">
    <location>
        <begin position="38"/>
        <end position="112"/>
    </location>
</feature>
<reference evidence="4 5" key="1">
    <citation type="submission" date="2013-03" db="EMBL/GenBank/DDBJ databases">
        <authorList>
            <person name="Fiebig A."/>
            <person name="Goeker M."/>
            <person name="Klenk H.-P.P."/>
        </authorList>
    </citation>
    <scope>NUCLEOTIDE SEQUENCE [LARGE SCALE GENOMIC DNA]</scope>
    <source>
        <strain evidence="5">DSM 19469</strain>
    </source>
</reference>
<name>W8SQQ9_9RHOB</name>
<dbReference type="GO" id="GO:0019867">
    <property type="term" value="C:outer membrane"/>
    <property type="evidence" value="ECO:0007669"/>
    <property type="project" value="InterPro"/>
</dbReference>
<protein>
    <submittedName>
        <fullName evidence="4">Outer membrane lipoprotein OmlA</fullName>
    </submittedName>
</protein>
<keyword evidence="2" id="KW-0472">Membrane</keyword>
<evidence type="ECO:0000256" key="2">
    <source>
        <dbReference type="ARBA" id="ARBA00023136"/>
    </source>
</evidence>
<dbReference type="KEGG" id="red:roselon_02557"/>
<evidence type="ECO:0000256" key="1">
    <source>
        <dbReference type="ARBA" id="ARBA00022729"/>
    </source>
</evidence>
<dbReference type="AlphaFoldDB" id="W8SQQ9"/>
<dbReference type="Pfam" id="PF04355">
    <property type="entry name" value="BamE"/>
    <property type="match status" value="1"/>
</dbReference>
<dbReference type="STRING" id="1294273.roselon_02557"/>
<evidence type="ECO:0000313" key="5">
    <source>
        <dbReference type="Proteomes" id="UP000019593"/>
    </source>
</evidence>
<dbReference type="InterPro" id="IPR037873">
    <property type="entry name" value="BamE-like"/>
</dbReference>
<keyword evidence="4" id="KW-0449">Lipoprotein</keyword>
<evidence type="ECO:0000259" key="3">
    <source>
        <dbReference type="Pfam" id="PF04355"/>
    </source>
</evidence>
<dbReference type="OrthoDB" id="7203955at2"/>
<dbReference type="Proteomes" id="UP000019593">
    <property type="component" value="Chromosome"/>
</dbReference>
<dbReference type="HOGENOM" id="CLU_104933_0_0_5"/>
<gene>
    <name evidence="4" type="ORF">roselon_02557</name>
</gene>
<dbReference type="Gene3D" id="3.30.1450.10">
    <property type="match status" value="1"/>
</dbReference>